<name>A0A0C2VRU8_9BACL</name>
<accession>A0A0C2VRU8</accession>
<evidence type="ECO:0000313" key="2">
    <source>
        <dbReference type="EMBL" id="KIL46723.1"/>
    </source>
</evidence>
<dbReference type="Proteomes" id="UP000031938">
    <property type="component" value="Unassembled WGS sequence"/>
</dbReference>
<protein>
    <submittedName>
        <fullName evidence="2">Transposase</fullName>
    </submittedName>
</protein>
<organism evidence="2 3">
    <name type="scientific">Jeotgalibacillus soli</name>
    <dbReference type="NCBI Taxonomy" id="889306"/>
    <lineage>
        <taxon>Bacteria</taxon>
        <taxon>Bacillati</taxon>
        <taxon>Bacillota</taxon>
        <taxon>Bacilli</taxon>
        <taxon>Bacillales</taxon>
        <taxon>Caryophanaceae</taxon>
        <taxon>Jeotgalibacillus</taxon>
    </lineage>
</organism>
<dbReference type="EMBL" id="JXRP01000016">
    <property type="protein sequence ID" value="KIL46723.1"/>
    <property type="molecule type" value="Genomic_DNA"/>
</dbReference>
<keyword evidence="3" id="KW-1185">Reference proteome</keyword>
<sequence length="114" mass="13427">MYLALNVETSFEIKSLTDLPKFKQLMEYLKMKINKSKLAEELGVDRRTVDKYLNGFVPKRKRKKPSKIDQYCKVIAALLSEDSKQVFYHRRVLCQYLKKTITGWSVPPLLFVHT</sequence>
<gene>
    <name evidence="2" type="ORF">KP78_18410</name>
</gene>
<feature type="domain" description="HTH IS21-type" evidence="1">
    <location>
        <begin position="20"/>
        <end position="79"/>
    </location>
</feature>
<dbReference type="AlphaFoldDB" id="A0A0C2VRU8"/>
<dbReference type="PROSITE" id="PS50531">
    <property type="entry name" value="HTH_IS21"/>
    <property type="match status" value="1"/>
</dbReference>
<dbReference type="InterPro" id="IPR017894">
    <property type="entry name" value="HTH_IS21_transposase_type"/>
</dbReference>
<proteinExistence type="predicted"/>
<reference evidence="2 3" key="1">
    <citation type="submission" date="2015-01" db="EMBL/GenBank/DDBJ databases">
        <title>Genome sequencing of Jeotgalibacillus soli.</title>
        <authorList>
            <person name="Goh K.M."/>
            <person name="Chan K.-G."/>
            <person name="Yaakop A.S."/>
            <person name="Ee R."/>
            <person name="Gan H.M."/>
            <person name="Chan C.S."/>
        </authorList>
    </citation>
    <scope>NUCLEOTIDE SEQUENCE [LARGE SCALE GENOMIC DNA]</scope>
    <source>
        <strain evidence="2 3">P9</strain>
    </source>
</reference>
<comment type="caution">
    <text evidence="2">The sequence shown here is derived from an EMBL/GenBank/DDBJ whole genome shotgun (WGS) entry which is preliminary data.</text>
</comment>
<dbReference type="PATRIC" id="fig|889306.3.peg.1855"/>
<evidence type="ECO:0000313" key="3">
    <source>
        <dbReference type="Proteomes" id="UP000031938"/>
    </source>
</evidence>
<evidence type="ECO:0000259" key="1">
    <source>
        <dbReference type="PROSITE" id="PS50531"/>
    </source>
</evidence>